<dbReference type="PRINTS" id="PR00364">
    <property type="entry name" value="DISEASERSIST"/>
</dbReference>
<keyword evidence="2" id="KW-0677">Repeat</keyword>
<sequence>MAVSPSHYSPSSSFSCAYTYDVFLSFRGEDTRYGFTGNLYKALRDKGIHTFIDDEKLRGGDEITPSLVKAIEGSRIAIPIFSIGYAASSFCLDELATIMNRKDMLVLPVFYNVDPCDVRHQRGNYGKALANHGKKLKANNEKLEKWKMALHQVANLSGYHFKHGDGYEYEFIGRIVELVSSKINRTLLHVANYPVGLESRILEVKNLLDVQSDEGADMVGIHGPGGMGKTTLALAVYNLIAHQFDSSCFLQDARENSKTYGLQYLQNMVLLKTLGEKDIKLASVNEGISIIKNRLKQKKVLLILDDVCNQEQLQAIAGAPNWFGLGSRVIITTRDQQLLAHHNVKRTYEVSELNRKDALQLLSWNAFKSEKNDPSYVNVLDRLITYASGLPLALEVIGSNLYGKNIEAWESAINQYERIPNKKILGILKVSFDALEEEEKCVFLDIACCFKGYDLAEVEDILHAHYGDNMKHHIQVLIDKSLIKIKGFCYKTVTLHGLIREMGKEIVRQESPKEPGKRSRLWFHEDVVQVLEQNEGSNQIEIIILQFPFSGKREDEEVKWDGDAFKKMKSLKTLIIKNGCFSKGPNHLPNNLRVLEWNKYPSEDFPSNFCPKKLAICNLPSSRISSCFLLRKEFTTLTSLNFDWCQYLKEIPNVSSLQNLENLSFAWCKNLCKIHDSIGSLNNLKFLSSNGCYNLKSFPPIMLTSLESLSLSNCASLESFPEVLGEMGNLTELVLIDSKIKKLPPSFQNLTGLARLRMGCSDIYRTWDGTFMLNWNNVTMPGLTEISIEGMEVEVFRKENEGEEKASSSNMQSIHLQRCKLTDEFFLVVPRWLANVKELVLKQNDFIIIPESIKECHFLKKIDLSYCKRLQEIKGIPPNLECFNATRCTSMTPSCRSMLLNQELHEARNTDFCLPATEIPEWFERQSMGTSIYFWFRKKVPELVLCLAVMYPTLKDEPYQFILIINGAQKHLKGFNIKTKHTYLFHVKEETLGFLNQALLENKWNYAEVRCVLGHFKDQIPVHILGGIHLLKQECSMEDIQFSNSCIKRKLDDDLDTSESQHHQLRKKHRFVDSQVSDTQIVQQQQGTGFLSHVKNWARSVSSFLPTPEMQSLDDHVNENSWSLPSNADDGQH</sequence>
<dbReference type="Pfam" id="PF23286">
    <property type="entry name" value="LRR_13"/>
    <property type="match status" value="1"/>
</dbReference>
<dbReference type="SUPFAM" id="SSF52540">
    <property type="entry name" value="P-loop containing nucleoside triphosphate hydrolases"/>
    <property type="match status" value="1"/>
</dbReference>
<keyword evidence="3" id="KW-0611">Plant defense</keyword>
<dbReference type="AlphaFoldDB" id="A0A8B8LN38"/>
<dbReference type="InterPro" id="IPR000157">
    <property type="entry name" value="TIR_dom"/>
</dbReference>
<dbReference type="PANTHER" id="PTHR11017:SF570">
    <property type="entry name" value="DISEASE RESISTANCE PROTEIN (TIR-NBS CLASS)-RELATED"/>
    <property type="match status" value="1"/>
</dbReference>
<dbReference type="RefSeq" id="XP_027357332.1">
    <property type="nucleotide sequence ID" value="XM_027501531.1"/>
</dbReference>
<dbReference type="KEGG" id="aprc:113866727"/>
<dbReference type="InterPro" id="IPR027417">
    <property type="entry name" value="P-loop_NTPase"/>
</dbReference>
<protein>
    <submittedName>
        <fullName evidence="8">TMV resistance protein N-like</fullName>
    </submittedName>
</protein>
<dbReference type="SMART" id="SM00255">
    <property type="entry name" value="TIR"/>
    <property type="match status" value="1"/>
</dbReference>
<feature type="region of interest" description="Disordered" evidence="5">
    <location>
        <begin position="1110"/>
        <end position="1133"/>
    </location>
</feature>
<dbReference type="Gene3D" id="3.40.50.10140">
    <property type="entry name" value="Toll/interleukin-1 receptor homology (TIR) domain"/>
    <property type="match status" value="1"/>
</dbReference>
<keyword evidence="7" id="KW-1185">Reference proteome</keyword>
<dbReference type="Gene3D" id="1.10.8.430">
    <property type="entry name" value="Helical domain of apoptotic protease-activating factors"/>
    <property type="match status" value="1"/>
</dbReference>
<keyword evidence="4" id="KW-0520">NAD</keyword>
<gene>
    <name evidence="8" type="primary">LOC113866727</name>
</gene>
<dbReference type="FunFam" id="3.40.50.10140:FF:000007">
    <property type="entry name" value="Disease resistance protein (TIR-NBS-LRR class)"/>
    <property type="match status" value="1"/>
</dbReference>
<evidence type="ECO:0000313" key="7">
    <source>
        <dbReference type="Proteomes" id="UP000694853"/>
    </source>
</evidence>
<dbReference type="Pfam" id="PF23282">
    <property type="entry name" value="WHD_ROQ1"/>
    <property type="match status" value="1"/>
</dbReference>
<dbReference type="Gene3D" id="3.40.50.300">
    <property type="entry name" value="P-loop containing nucleotide triphosphate hydrolases"/>
    <property type="match status" value="1"/>
</dbReference>
<dbReference type="InterPro" id="IPR044974">
    <property type="entry name" value="Disease_R_plants"/>
</dbReference>
<dbReference type="InterPro" id="IPR035897">
    <property type="entry name" value="Toll_tir_struct_dom_sf"/>
</dbReference>
<reference evidence="8" key="2">
    <citation type="submission" date="2025-08" db="UniProtKB">
        <authorList>
            <consortium name="RefSeq"/>
        </authorList>
    </citation>
    <scope>IDENTIFICATION</scope>
    <source>
        <tissue evidence="8">Young leaves</tissue>
    </source>
</reference>
<evidence type="ECO:0000313" key="8">
    <source>
        <dbReference type="RefSeq" id="XP_027357332.1"/>
    </source>
</evidence>
<dbReference type="PANTHER" id="PTHR11017">
    <property type="entry name" value="LEUCINE-RICH REPEAT-CONTAINING PROTEIN"/>
    <property type="match status" value="1"/>
</dbReference>
<dbReference type="SUPFAM" id="SSF52200">
    <property type="entry name" value="Toll/Interleukin receptor TIR domain"/>
    <property type="match status" value="1"/>
</dbReference>
<evidence type="ECO:0000259" key="6">
    <source>
        <dbReference type="PROSITE" id="PS50104"/>
    </source>
</evidence>
<dbReference type="InterPro" id="IPR042197">
    <property type="entry name" value="Apaf_helical"/>
</dbReference>
<dbReference type="GO" id="GO:0043531">
    <property type="term" value="F:ADP binding"/>
    <property type="evidence" value="ECO:0007669"/>
    <property type="project" value="InterPro"/>
</dbReference>
<evidence type="ECO:0000256" key="5">
    <source>
        <dbReference type="SAM" id="MobiDB-lite"/>
    </source>
</evidence>
<dbReference type="PROSITE" id="PS50104">
    <property type="entry name" value="TIR"/>
    <property type="match status" value="1"/>
</dbReference>
<dbReference type="Gene3D" id="3.80.10.10">
    <property type="entry name" value="Ribonuclease Inhibitor"/>
    <property type="match status" value="2"/>
</dbReference>
<dbReference type="SUPFAM" id="SSF52058">
    <property type="entry name" value="L domain-like"/>
    <property type="match status" value="1"/>
</dbReference>
<dbReference type="OrthoDB" id="1357022at2759"/>
<evidence type="ECO:0000256" key="3">
    <source>
        <dbReference type="ARBA" id="ARBA00022821"/>
    </source>
</evidence>
<dbReference type="InterPro" id="IPR032675">
    <property type="entry name" value="LRR_dom_sf"/>
</dbReference>
<accession>A0A8B8LN38</accession>
<dbReference type="InterPro" id="IPR058192">
    <property type="entry name" value="WHD_ROQ1-like"/>
</dbReference>
<dbReference type="GO" id="GO:0006952">
    <property type="term" value="P:defense response"/>
    <property type="evidence" value="ECO:0007669"/>
    <property type="project" value="InterPro"/>
</dbReference>
<proteinExistence type="predicted"/>
<dbReference type="Pfam" id="PF01582">
    <property type="entry name" value="TIR"/>
    <property type="match status" value="1"/>
</dbReference>
<evidence type="ECO:0000256" key="1">
    <source>
        <dbReference type="ARBA" id="ARBA00022614"/>
    </source>
</evidence>
<evidence type="ECO:0000256" key="2">
    <source>
        <dbReference type="ARBA" id="ARBA00022737"/>
    </source>
</evidence>
<dbReference type="Pfam" id="PF00931">
    <property type="entry name" value="NB-ARC"/>
    <property type="match status" value="1"/>
</dbReference>
<dbReference type="InterPro" id="IPR002182">
    <property type="entry name" value="NB-ARC"/>
</dbReference>
<dbReference type="GeneID" id="113866727"/>
<name>A0A8B8LN38_ABRPR</name>
<reference evidence="7" key="1">
    <citation type="journal article" date="2019" name="Toxins">
        <title>Detection of Abrin-Like and Prepropulchellin-Like Toxin Genes and Transcripts Using Whole Genome Sequencing and Full-Length Transcript Sequencing of Abrus precatorius.</title>
        <authorList>
            <person name="Hovde B.T."/>
            <person name="Daligault H.E."/>
            <person name="Hanschen E.R."/>
            <person name="Kunde Y.A."/>
            <person name="Johnson M.B."/>
            <person name="Starkenburg S.R."/>
            <person name="Johnson S.L."/>
        </authorList>
    </citation>
    <scope>NUCLEOTIDE SEQUENCE [LARGE SCALE GENOMIC DNA]</scope>
</reference>
<evidence type="ECO:0000256" key="4">
    <source>
        <dbReference type="ARBA" id="ARBA00023027"/>
    </source>
</evidence>
<keyword evidence="1" id="KW-0433">Leucine-rich repeat</keyword>
<organism evidence="7 8">
    <name type="scientific">Abrus precatorius</name>
    <name type="common">Indian licorice</name>
    <name type="synonym">Glycine abrus</name>
    <dbReference type="NCBI Taxonomy" id="3816"/>
    <lineage>
        <taxon>Eukaryota</taxon>
        <taxon>Viridiplantae</taxon>
        <taxon>Streptophyta</taxon>
        <taxon>Embryophyta</taxon>
        <taxon>Tracheophyta</taxon>
        <taxon>Spermatophyta</taxon>
        <taxon>Magnoliopsida</taxon>
        <taxon>eudicotyledons</taxon>
        <taxon>Gunneridae</taxon>
        <taxon>Pentapetalae</taxon>
        <taxon>rosids</taxon>
        <taxon>fabids</taxon>
        <taxon>Fabales</taxon>
        <taxon>Fabaceae</taxon>
        <taxon>Papilionoideae</taxon>
        <taxon>50 kb inversion clade</taxon>
        <taxon>NPAAA clade</taxon>
        <taxon>indigoferoid/millettioid clade</taxon>
        <taxon>Abreae</taxon>
        <taxon>Abrus</taxon>
    </lineage>
</organism>
<dbReference type="Proteomes" id="UP000694853">
    <property type="component" value="Unplaced"/>
</dbReference>
<dbReference type="InterPro" id="IPR058546">
    <property type="entry name" value="RPS4B/Roq1-like_LRR"/>
</dbReference>
<feature type="domain" description="TIR" evidence="6">
    <location>
        <begin position="18"/>
        <end position="183"/>
    </location>
</feature>
<dbReference type="GO" id="GO:0007165">
    <property type="term" value="P:signal transduction"/>
    <property type="evidence" value="ECO:0007669"/>
    <property type="project" value="InterPro"/>
</dbReference>